<dbReference type="RefSeq" id="WP_316983884.1">
    <property type="nucleotide sequence ID" value="NZ_CP136521.1"/>
</dbReference>
<keyword evidence="2" id="KW-1185">Reference proteome</keyword>
<accession>A0AA97EPL3</accession>
<sequence>MQCEDSDDVVDLDCDFTVIIDKEKYDNLHTESFKLSNAEIAGNCLTVTVSASGCDGNTWEYQLVDIH</sequence>
<dbReference type="AlphaFoldDB" id="A0AA97EPL3"/>
<protein>
    <submittedName>
        <fullName evidence="1">Uncharacterized protein</fullName>
    </submittedName>
</protein>
<dbReference type="Proteomes" id="UP001302486">
    <property type="component" value="Chromosome"/>
</dbReference>
<proteinExistence type="predicted"/>
<gene>
    <name evidence="1" type="ORF">RNZ46_02855</name>
</gene>
<dbReference type="EMBL" id="CP136521">
    <property type="protein sequence ID" value="WOD44210.1"/>
    <property type="molecule type" value="Genomic_DNA"/>
</dbReference>
<evidence type="ECO:0000313" key="2">
    <source>
        <dbReference type="Proteomes" id="UP001302486"/>
    </source>
</evidence>
<organism evidence="1 2">
    <name type="scientific">Hwangdonia lutea</name>
    <dbReference type="NCBI Taxonomy" id="3075823"/>
    <lineage>
        <taxon>Bacteria</taxon>
        <taxon>Pseudomonadati</taxon>
        <taxon>Bacteroidota</taxon>
        <taxon>Flavobacteriia</taxon>
        <taxon>Flavobacteriales</taxon>
        <taxon>Flavobacteriaceae</taxon>
        <taxon>Hwangdonia</taxon>
    </lineage>
</organism>
<reference evidence="2" key="1">
    <citation type="submission" date="2024-06" db="EMBL/GenBank/DDBJ databases">
        <title>Hwangdonia haimaensis gen. nov., sp. nov., a member of the family Flavobacteriaceae isolated from the haima cold seep.</title>
        <authorList>
            <person name="Li J."/>
        </authorList>
    </citation>
    <scope>NUCLEOTIDE SEQUENCE [LARGE SCALE GENOMIC DNA]</scope>
    <source>
        <strain evidence="2">SCSIO 19198</strain>
    </source>
</reference>
<dbReference type="KEGG" id="hws:RNZ46_02855"/>
<name>A0AA97EPL3_9FLAO</name>
<evidence type="ECO:0000313" key="1">
    <source>
        <dbReference type="EMBL" id="WOD44210.1"/>
    </source>
</evidence>